<dbReference type="InterPro" id="IPR022882">
    <property type="entry name" value="tRNA_adenine-N6_MeTrfase"/>
</dbReference>
<dbReference type="InterPro" id="IPR002052">
    <property type="entry name" value="DNA_methylase_N6_adenine_CS"/>
</dbReference>
<dbReference type="Pfam" id="PF05175">
    <property type="entry name" value="MTS"/>
    <property type="match status" value="1"/>
</dbReference>
<evidence type="ECO:0000313" key="8">
    <source>
        <dbReference type="EMBL" id="SDY71751.1"/>
    </source>
</evidence>
<keyword evidence="2 6" id="KW-0489">Methyltransferase</keyword>
<comment type="catalytic activity">
    <reaction evidence="6">
        <text>adenosine(37) in tRNA1(Val) + S-adenosyl-L-methionine = N(6)-methyladenosine(37) in tRNA1(Val) + S-adenosyl-L-homocysteine + H(+)</text>
        <dbReference type="Rhea" id="RHEA:43160"/>
        <dbReference type="Rhea" id="RHEA-COMP:10369"/>
        <dbReference type="Rhea" id="RHEA-COMP:10370"/>
        <dbReference type="ChEBI" id="CHEBI:15378"/>
        <dbReference type="ChEBI" id="CHEBI:57856"/>
        <dbReference type="ChEBI" id="CHEBI:59789"/>
        <dbReference type="ChEBI" id="CHEBI:74411"/>
        <dbReference type="ChEBI" id="CHEBI:74449"/>
        <dbReference type="EC" id="2.1.1.223"/>
    </reaction>
</comment>
<evidence type="ECO:0000259" key="7">
    <source>
        <dbReference type="Pfam" id="PF05175"/>
    </source>
</evidence>
<dbReference type="RefSeq" id="WP_019596765.1">
    <property type="nucleotide sequence ID" value="NZ_FNQC01000002.1"/>
</dbReference>
<dbReference type="InterPro" id="IPR029063">
    <property type="entry name" value="SAM-dependent_MTases_sf"/>
</dbReference>
<dbReference type="InterPro" id="IPR020596">
    <property type="entry name" value="rRNA_Ade_Mease_Trfase_CS"/>
</dbReference>
<evidence type="ECO:0000256" key="2">
    <source>
        <dbReference type="ARBA" id="ARBA00022603"/>
    </source>
</evidence>
<dbReference type="HAMAP" id="MF_01872">
    <property type="entry name" value="tRNA_methyltr_YfiC"/>
    <property type="match status" value="1"/>
</dbReference>
<keyword evidence="4 6" id="KW-0949">S-adenosyl-L-methionine</keyword>
<sequence length="239" mass="27208">MSNTYFKFKQFTIHQDRCAMKVSTDAVVLGALAGTGKEDPKSILEIGVGTGVVSLMLVQRFPECSLLGVELDKDAYLQACENAVSSPWKESVNFHEVSFQEFSREFVGKFDLIVSNPPYFPNHLQTSDDKRNMALHDVGLSFGDLIKGVVKLLSPEGVFWVILPQRQMQDLESIAAFFELFPGAAYHLSDRPGKKILRIIQEFSFQKKERSIQDLLIKDEDGEFSKRYRDLLREFLLIF</sequence>
<protein>
    <recommendedName>
        <fullName evidence="6">tRNA1(Val) (adenine(37)-N6)-methyltransferase</fullName>
        <ecNumber evidence="6">2.1.1.223</ecNumber>
    </recommendedName>
    <alternativeName>
        <fullName evidence="6">tRNA m6A37 methyltransferase</fullName>
    </alternativeName>
</protein>
<gene>
    <name evidence="8" type="ORF">SAMN05444412_102350</name>
</gene>
<dbReference type="EMBL" id="FNQC01000002">
    <property type="protein sequence ID" value="SDY71751.1"/>
    <property type="molecule type" value="Genomic_DNA"/>
</dbReference>
<evidence type="ECO:0000256" key="1">
    <source>
        <dbReference type="ARBA" id="ARBA00022490"/>
    </source>
</evidence>
<dbReference type="InterPro" id="IPR007848">
    <property type="entry name" value="Small_mtfrase_dom"/>
</dbReference>
<comment type="caution">
    <text evidence="8">The sequence shown here is derived from an EMBL/GenBank/DDBJ whole genome shotgun (WGS) entry which is preliminary data.</text>
</comment>
<dbReference type="CDD" id="cd02440">
    <property type="entry name" value="AdoMet_MTases"/>
    <property type="match status" value="1"/>
</dbReference>
<dbReference type="PROSITE" id="PS01131">
    <property type="entry name" value="RRNA_A_DIMETH"/>
    <property type="match status" value="1"/>
</dbReference>
<organism evidence="8 9">
    <name type="scientific">Rhodonellum ikkaensis</name>
    <dbReference type="NCBI Taxonomy" id="336829"/>
    <lineage>
        <taxon>Bacteria</taxon>
        <taxon>Pseudomonadati</taxon>
        <taxon>Bacteroidota</taxon>
        <taxon>Cytophagia</taxon>
        <taxon>Cytophagales</taxon>
        <taxon>Cytophagaceae</taxon>
        <taxon>Rhodonellum</taxon>
    </lineage>
</organism>
<evidence type="ECO:0000256" key="5">
    <source>
        <dbReference type="ARBA" id="ARBA00022694"/>
    </source>
</evidence>
<comment type="function">
    <text evidence="6">Specifically methylates the adenine in position 37 of tRNA(1)(Val) (anticodon cmo5UAC).</text>
</comment>
<dbReference type="PANTHER" id="PTHR47739">
    <property type="entry name" value="TRNA1(VAL) (ADENINE(37)-N6)-METHYLTRANSFERASE"/>
    <property type="match status" value="1"/>
</dbReference>
<comment type="subcellular location">
    <subcellularLocation>
        <location evidence="6">Cytoplasm</location>
    </subcellularLocation>
</comment>
<comment type="similarity">
    <text evidence="6">Belongs to the methyltransferase superfamily. tRNA (adenine-N(6)-)-methyltransferase family.</text>
</comment>
<dbReference type="PROSITE" id="PS00092">
    <property type="entry name" value="N6_MTASE"/>
    <property type="match status" value="1"/>
</dbReference>
<name>A0A1H3M4V4_9BACT</name>
<dbReference type="Gene3D" id="3.40.50.150">
    <property type="entry name" value="Vaccinia Virus protein VP39"/>
    <property type="match status" value="1"/>
</dbReference>
<evidence type="ECO:0000313" key="9">
    <source>
        <dbReference type="Proteomes" id="UP000199663"/>
    </source>
</evidence>
<dbReference type="PANTHER" id="PTHR47739:SF1">
    <property type="entry name" value="TRNA1(VAL) (ADENINE(37)-N6)-METHYLTRANSFERASE"/>
    <property type="match status" value="1"/>
</dbReference>
<feature type="domain" description="Methyltransferase small" evidence="7">
    <location>
        <begin position="40"/>
        <end position="163"/>
    </location>
</feature>
<evidence type="ECO:0000256" key="6">
    <source>
        <dbReference type="HAMAP-Rule" id="MF_01872"/>
    </source>
</evidence>
<keyword evidence="1 6" id="KW-0963">Cytoplasm</keyword>
<dbReference type="SUPFAM" id="SSF53335">
    <property type="entry name" value="S-adenosyl-L-methionine-dependent methyltransferases"/>
    <property type="match status" value="1"/>
</dbReference>
<keyword evidence="9" id="KW-1185">Reference proteome</keyword>
<evidence type="ECO:0000256" key="3">
    <source>
        <dbReference type="ARBA" id="ARBA00022679"/>
    </source>
</evidence>
<accession>A0A1H3M4V4</accession>
<keyword evidence="3 6" id="KW-0808">Transferase</keyword>
<proteinExistence type="inferred from homology"/>
<dbReference type="Proteomes" id="UP000199663">
    <property type="component" value="Unassembled WGS sequence"/>
</dbReference>
<reference evidence="8 9" key="1">
    <citation type="submission" date="2016-10" db="EMBL/GenBank/DDBJ databases">
        <authorList>
            <person name="Varghese N."/>
            <person name="Submissions S."/>
        </authorList>
    </citation>
    <scope>NUCLEOTIDE SEQUENCE [LARGE SCALE GENOMIC DNA]</scope>
    <source>
        <strain evidence="8 9">DSM 17997</strain>
    </source>
</reference>
<keyword evidence="5 6" id="KW-0819">tRNA processing</keyword>
<dbReference type="EC" id="2.1.1.223" evidence="6"/>
<evidence type="ECO:0000256" key="4">
    <source>
        <dbReference type="ARBA" id="ARBA00022691"/>
    </source>
</evidence>
<dbReference type="InterPro" id="IPR050210">
    <property type="entry name" value="tRNA_Adenine-N(6)_MTase"/>
</dbReference>